<dbReference type="PROSITE" id="PS00028">
    <property type="entry name" value="ZINC_FINGER_C2H2_1"/>
    <property type="match status" value="2"/>
</dbReference>
<feature type="compositionally biased region" description="Basic and acidic residues" evidence="8">
    <location>
        <begin position="668"/>
        <end position="682"/>
    </location>
</feature>
<comment type="caution">
    <text evidence="10">The sequence shown here is derived from an EMBL/GenBank/DDBJ whole genome shotgun (WGS) entry which is preliminary data.</text>
</comment>
<reference evidence="10" key="1">
    <citation type="submission" date="2020-05" db="EMBL/GenBank/DDBJ databases">
        <title>Phylogenomic resolution of chytrid fungi.</title>
        <authorList>
            <person name="Stajich J.E."/>
            <person name="Amses K."/>
            <person name="Simmons R."/>
            <person name="Seto K."/>
            <person name="Myers J."/>
            <person name="Bonds A."/>
            <person name="Quandt C.A."/>
            <person name="Barry K."/>
            <person name="Liu P."/>
            <person name="Grigoriev I."/>
            <person name="Longcore J.E."/>
            <person name="James T.Y."/>
        </authorList>
    </citation>
    <scope>NUCLEOTIDE SEQUENCE</scope>
    <source>
        <strain evidence="10">JEL0513</strain>
    </source>
</reference>
<feature type="compositionally biased region" description="Low complexity" evidence="8">
    <location>
        <begin position="95"/>
        <end position="126"/>
    </location>
</feature>
<keyword evidence="11" id="KW-1185">Reference proteome</keyword>
<feature type="compositionally biased region" description="Low complexity" evidence="8">
    <location>
        <begin position="353"/>
        <end position="370"/>
    </location>
</feature>
<keyword evidence="6" id="KW-0539">Nucleus</keyword>
<dbReference type="Gene3D" id="3.30.160.60">
    <property type="entry name" value="Classic Zinc Finger"/>
    <property type="match status" value="2"/>
</dbReference>
<protein>
    <submittedName>
        <fullName evidence="10">Zinc finger and BTB domain-containing protein 8A</fullName>
    </submittedName>
</protein>
<keyword evidence="4 7" id="KW-0863">Zinc-finger</keyword>
<feature type="region of interest" description="Disordered" evidence="8">
    <location>
        <begin position="429"/>
        <end position="481"/>
    </location>
</feature>
<organism evidence="10 11">
    <name type="scientific">Physocladia obscura</name>
    <dbReference type="NCBI Taxonomy" id="109957"/>
    <lineage>
        <taxon>Eukaryota</taxon>
        <taxon>Fungi</taxon>
        <taxon>Fungi incertae sedis</taxon>
        <taxon>Chytridiomycota</taxon>
        <taxon>Chytridiomycota incertae sedis</taxon>
        <taxon>Chytridiomycetes</taxon>
        <taxon>Chytridiales</taxon>
        <taxon>Chytriomycetaceae</taxon>
        <taxon>Physocladia</taxon>
    </lineage>
</organism>
<proteinExistence type="predicted"/>
<dbReference type="PROSITE" id="PS50157">
    <property type="entry name" value="ZINC_FINGER_C2H2_2"/>
    <property type="match status" value="3"/>
</dbReference>
<evidence type="ECO:0000259" key="9">
    <source>
        <dbReference type="PROSITE" id="PS50157"/>
    </source>
</evidence>
<feature type="domain" description="C2H2-type" evidence="9">
    <location>
        <begin position="489"/>
        <end position="514"/>
    </location>
</feature>
<keyword evidence="2" id="KW-0479">Metal-binding</keyword>
<dbReference type="Pfam" id="PF00096">
    <property type="entry name" value="zf-C2H2"/>
    <property type="match status" value="2"/>
</dbReference>
<dbReference type="PANTHER" id="PTHR24394:SF29">
    <property type="entry name" value="MYONEURIN"/>
    <property type="match status" value="1"/>
</dbReference>
<feature type="region of interest" description="Disordered" evidence="8">
    <location>
        <begin position="650"/>
        <end position="682"/>
    </location>
</feature>
<evidence type="ECO:0000256" key="6">
    <source>
        <dbReference type="ARBA" id="ARBA00023242"/>
    </source>
</evidence>
<dbReference type="GO" id="GO:0005634">
    <property type="term" value="C:nucleus"/>
    <property type="evidence" value="ECO:0007669"/>
    <property type="project" value="UniProtKB-SubCell"/>
</dbReference>
<evidence type="ECO:0000256" key="7">
    <source>
        <dbReference type="PROSITE-ProRule" id="PRU00042"/>
    </source>
</evidence>
<evidence type="ECO:0000256" key="1">
    <source>
        <dbReference type="ARBA" id="ARBA00004123"/>
    </source>
</evidence>
<dbReference type="EMBL" id="JADGJH010003820">
    <property type="protein sequence ID" value="KAJ3088617.1"/>
    <property type="molecule type" value="Genomic_DNA"/>
</dbReference>
<comment type="subcellular location">
    <subcellularLocation>
        <location evidence="1">Nucleus</location>
    </subcellularLocation>
</comment>
<dbReference type="AlphaFoldDB" id="A0AAD5SPK3"/>
<feature type="region of interest" description="Disordered" evidence="8">
    <location>
        <begin position="90"/>
        <end position="126"/>
    </location>
</feature>
<dbReference type="SMART" id="SM00355">
    <property type="entry name" value="ZnF_C2H2"/>
    <property type="match status" value="4"/>
</dbReference>
<evidence type="ECO:0000256" key="3">
    <source>
        <dbReference type="ARBA" id="ARBA00022737"/>
    </source>
</evidence>
<evidence type="ECO:0000313" key="11">
    <source>
        <dbReference type="Proteomes" id="UP001211907"/>
    </source>
</evidence>
<feature type="domain" description="C2H2-type" evidence="9">
    <location>
        <begin position="609"/>
        <end position="637"/>
    </location>
</feature>
<keyword evidence="5" id="KW-0862">Zinc</keyword>
<dbReference type="PANTHER" id="PTHR24394">
    <property type="entry name" value="ZINC FINGER PROTEIN"/>
    <property type="match status" value="1"/>
</dbReference>
<dbReference type="FunFam" id="3.30.160.60:FF:000100">
    <property type="entry name" value="Zinc finger 45-like"/>
    <property type="match status" value="1"/>
</dbReference>
<feature type="region of interest" description="Disordered" evidence="8">
    <location>
        <begin position="260"/>
        <end position="282"/>
    </location>
</feature>
<dbReference type="InterPro" id="IPR013087">
    <property type="entry name" value="Znf_C2H2_type"/>
</dbReference>
<name>A0AAD5SPK3_9FUNG</name>
<evidence type="ECO:0000256" key="2">
    <source>
        <dbReference type="ARBA" id="ARBA00022723"/>
    </source>
</evidence>
<dbReference type="SUPFAM" id="SSF57667">
    <property type="entry name" value="beta-beta-alpha zinc fingers"/>
    <property type="match status" value="1"/>
</dbReference>
<dbReference type="GO" id="GO:0008270">
    <property type="term" value="F:zinc ion binding"/>
    <property type="evidence" value="ECO:0007669"/>
    <property type="project" value="UniProtKB-KW"/>
</dbReference>
<feature type="domain" description="C2H2-type" evidence="9">
    <location>
        <begin position="581"/>
        <end position="608"/>
    </location>
</feature>
<gene>
    <name evidence="10" type="primary">ZBTB8A</name>
    <name evidence="10" type="ORF">HK100_007992</name>
</gene>
<feature type="region of interest" description="Disordered" evidence="8">
    <location>
        <begin position="335"/>
        <end position="370"/>
    </location>
</feature>
<evidence type="ECO:0000256" key="5">
    <source>
        <dbReference type="ARBA" id="ARBA00022833"/>
    </source>
</evidence>
<dbReference type="InterPro" id="IPR036236">
    <property type="entry name" value="Znf_C2H2_sf"/>
</dbReference>
<dbReference type="Proteomes" id="UP001211907">
    <property type="component" value="Unassembled WGS sequence"/>
</dbReference>
<accession>A0AAD5SPK3</accession>
<feature type="compositionally biased region" description="Polar residues" evidence="8">
    <location>
        <begin position="654"/>
        <end position="667"/>
    </location>
</feature>
<evidence type="ECO:0000256" key="8">
    <source>
        <dbReference type="SAM" id="MobiDB-lite"/>
    </source>
</evidence>
<sequence length="682" mass="75516">MNSILSFTGRVPSPTVPNKNSVFFPFSETSSQHQQQSTSQNGFLQLPAKFDHYSKVPQTSKLQISATNTGSTMSQQDFEQSHTPTPLKKLLRSCESPNSSTSATTATETSSSSSSSFSGSSSTFDPNSPAVVTPISKLLTSLLDSPASLSMPATATAAALNNSTNSFFDDVSLDLVDPAVDLVKGNFFWTLETVGRHAAASSAQMPRILPNFTTMSNASADDDNKNGLGSKRAQDFTNMLIETVNQIDGSVTGFEAFHNMQEQQQQQQQQQQQHQNYFHHQQQKQNFNSVRYQISNFEHSTQIQPLIQQLSQQQPYQQNQQQQQRYQQQQLQLQHQQFQQQPQHQHQQHQRQHQLQQQQQQQQQQPQYHLQSRPLSGVFLFKQLARTTTTKPTISSPLVANTSRGSSYIAPSPSATSVVANSPQNFTDYQQQQEPNQDDSSRQDASIPAANSDGTDAINSRHFLPKTRSSSTGGGGVGSNNVKLGPESLRCRVQECRKAFKRHDTLMSHMKVAHKIEICSIERDENGGGVGSGGSGSIVCVCGAVFGDGDALDTHIKRTGHVFGDRGGGEGDEDVDVKLALKCPNCDQTFSRNHDLKRHMFTHTTARPFSCQRCGKGFARKDVLRKHEEAFESGKKVNCVPKTLSIDTSKVVDTGNSRHNSEGQQLEQHSDAKNQRKRKFEE</sequence>
<feature type="compositionally biased region" description="Low complexity" evidence="8">
    <location>
        <begin position="335"/>
        <end position="345"/>
    </location>
</feature>
<evidence type="ECO:0000313" key="10">
    <source>
        <dbReference type="EMBL" id="KAJ3088617.1"/>
    </source>
</evidence>
<evidence type="ECO:0000256" key="4">
    <source>
        <dbReference type="ARBA" id="ARBA00022771"/>
    </source>
</evidence>
<keyword evidence="3" id="KW-0677">Repeat</keyword>